<dbReference type="PANTHER" id="PTHR24253:SF169">
    <property type="entry name" value="PROSTASIN"/>
    <property type="match status" value="1"/>
</dbReference>
<dbReference type="InterPro" id="IPR018114">
    <property type="entry name" value="TRYPSIN_HIS"/>
</dbReference>
<dbReference type="SMART" id="SM00020">
    <property type="entry name" value="Tryp_SPc"/>
    <property type="match status" value="1"/>
</dbReference>
<protein>
    <recommendedName>
        <fullName evidence="7">Peptidase S1 domain-containing protein</fullName>
    </recommendedName>
</protein>
<dbReference type="InterPro" id="IPR009003">
    <property type="entry name" value="Peptidase_S1_PA"/>
</dbReference>
<feature type="region of interest" description="Disordered" evidence="6">
    <location>
        <begin position="305"/>
        <end position="357"/>
    </location>
</feature>
<dbReference type="GO" id="GO:0006508">
    <property type="term" value="P:proteolysis"/>
    <property type="evidence" value="ECO:0007669"/>
    <property type="project" value="UniProtKB-KW"/>
</dbReference>
<dbReference type="Gene3D" id="2.40.10.10">
    <property type="entry name" value="Trypsin-like serine proteases"/>
    <property type="match status" value="1"/>
</dbReference>
<keyword evidence="2" id="KW-0732">Signal</keyword>
<dbReference type="Pfam" id="PF00089">
    <property type="entry name" value="Trypsin"/>
    <property type="match status" value="1"/>
</dbReference>
<keyword evidence="9" id="KW-1185">Reference proteome</keyword>
<evidence type="ECO:0000259" key="7">
    <source>
        <dbReference type="PROSITE" id="PS50240"/>
    </source>
</evidence>
<proteinExistence type="predicted"/>
<dbReference type="Ensembl" id="ENSCUST00005021529.1">
    <property type="protein sequence ID" value="ENSCUSP00005020768.1"/>
    <property type="gene ID" value="ENSCUSG00005013245.1"/>
</dbReference>
<evidence type="ECO:0000313" key="8">
    <source>
        <dbReference type="Ensembl" id="ENSCUSP00005020768.1"/>
    </source>
</evidence>
<dbReference type="PROSITE" id="PS00134">
    <property type="entry name" value="TRYPSIN_HIS"/>
    <property type="match status" value="1"/>
</dbReference>
<feature type="compositionally biased region" description="Gly residues" evidence="6">
    <location>
        <begin position="345"/>
        <end position="357"/>
    </location>
</feature>
<sequence>GSHFGGLLKAQIPFFGVPLRGGVLILGQGLPCGTPVHRRVVGGSGAQEGQWPWQVSLAFRGRHVCGGALIHPAWVLTAAHCFPPDNPLPEYRVTLGVLQLLSPPPEAQVRAVSSVTIHPAYRDYRDDRDGAAEPWPGGGNVGGDLALARLHPPALLTRLVRPVCLPAAAVTFDPGSNCTVTGWGHVRTAVPLPPPRTLQQLEVPLLSQRHCHCLYGLGTSGTSGTGTEGLGTPARDTICAGFPQGQRDACQGDSGGPLSCQLGGTWHLAGVVSWGDACGVPARPGVYTAVSPHLAWILSLVPELSPRHPPPNVPKATPEPPRGDGDPCDIGDIPPGWPRPLDTGVGQGGMGGVGDTGVAPGGTPGLVLVALGGVLGWVLG</sequence>
<dbReference type="CDD" id="cd00190">
    <property type="entry name" value="Tryp_SPc"/>
    <property type="match status" value="1"/>
</dbReference>
<reference evidence="8" key="3">
    <citation type="submission" date="2025-09" db="UniProtKB">
        <authorList>
            <consortium name="Ensembl"/>
        </authorList>
    </citation>
    <scope>IDENTIFICATION</scope>
</reference>
<dbReference type="GO" id="GO:0004252">
    <property type="term" value="F:serine-type endopeptidase activity"/>
    <property type="evidence" value="ECO:0007669"/>
    <property type="project" value="InterPro"/>
</dbReference>
<dbReference type="InterPro" id="IPR033116">
    <property type="entry name" value="TRYPSIN_SER"/>
</dbReference>
<evidence type="ECO:0000256" key="3">
    <source>
        <dbReference type="ARBA" id="ARBA00022801"/>
    </source>
</evidence>
<organism evidence="8 9">
    <name type="scientific">Catharus ustulatus</name>
    <name type="common">Russet-backed thrush</name>
    <name type="synonym">Hylocichla ustulatus</name>
    <dbReference type="NCBI Taxonomy" id="91951"/>
    <lineage>
        <taxon>Eukaryota</taxon>
        <taxon>Metazoa</taxon>
        <taxon>Chordata</taxon>
        <taxon>Craniata</taxon>
        <taxon>Vertebrata</taxon>
        <taxon>Euteleostomi</taxon>
        <taxon>Archelosauria</taxon>
        <taxon>Archosauria</taxon>
        <taxon>Dinosauria</taxon>
        <taxon>Saurischia</taxon>
        <taxon>Theropoda</taxon>
        <taxon>Coelurosauria</taxon>
        <taxon>Aves</taxon>
        <taxon>Neognathae</taxon>
        <taxon>Neoaves</taxon>
        <taxon>Telluraves</taxon>
        <taxon>Australaves</taxon>
        <taxon>Passeriformes</taxon>
        <taxon>Turdidae</taxon>
        <taxon>Catharus</taxon>
    </lineage>
</organism>
<dbReference type="InterPro" id="IPR001254">
    <property type="entry name" value="Trypsin_dom"/>
</dbReference>
<reference evidence="8" key="2">
    <citation type="submission" date="2025-08" db="UniProtKB">
        <authorList>
            <consortium name="Ensembl"/>
        </authorList>
    </citation>
    <scope>IDENTIFICATION</scope>
</reference>
<evidence type="ECO:0000256" key="6">
    <source>
        <dbReference type="SAM" id="MobiDB-lite"/>
    </source>
</evidence>
<keyword evidence="3 5" id="KW-0378">Hydrolase</keyword>
<dbReference type="SUPFAM" id="SSF50494">
    <property type="entry name" value="Trypsin-like serine proteases"/>
    <property type="match status" value="1"/>
</dbReference>
<name>A0A8C3Y7B6_CATUS</name>
<reference evidence="8" key="1">
    <citation type="submission" date="2020-10" db="EMBL/GenBank/DDBJ databases">
        <title>Catharus ustulatus (Swainson's thrush) genome, bCatUst1, primary haplotype v2.</title>
        <authorList>
            <person name="Delmore K."/>
            <person name="Vafadar M."/>
            <person name="Formenti G."/>
            <person name="Chow W."/>
            <person name="Pelan S."/>
            <person name="Howe K."/>
            <person name="Rhie A."/>
            <person name="Mountcastle J."/>
            <person name="Haase B."/>
            <person name="Fedrigo O."/>
            <person name="Jarvis E.D."/>
        </authorList>
    </citation>
    <scope>NUCLEOTIDE SEQUENCE [LARGE SCALE GENOMIC DNA]</scope>
</reference>
<dbReference type="PRINTS" id="PR00722">
    <property type="entry name" value="CHYMOTRYPSIN"/>
</dbReference>
<evidence type="ECO:0000313" key="9">
    <source>
        <dbReference type="Proteomes" id="UP000694563"/>
    </source>
</evidence>
<evidence type="ECO:0000256" key="4">
    <source>
        <dbReference type="ARBA" id="ARBA00023157"/>
    </source>
</evidence>
<keyword evidence="4" id="KW-1015">Disulfide bond</keyword>
<dbReference type="InterPro" id="IPR001314">
    <property type="entry name" value="Peptidase_S1A"/>
</dbReference>
<keyword evidence="1 5" id="KW-0645">Protease</keyword>
<dbReference type="FunFam" id="2.40.10.10:FF:000024">
    <property type="entry name" value="Serine protease 53"/>
    <property type="match status" value="1"/>
</dbReference>
<accession>A0A8C3Y7B6</accession>
<feature type="compositionally biased region" description="Pro residues" evidence="6">
    <location>
        <begin position="307"/>
        <end position="320"/>
    </location>
</feature>
<dbReference type="PANTHER" id="PTHR24253">
    <property type="entry name" value="TRANSMEMBRANE PROTEASE SERINE"/>
    <property type="match status" value="1"/>
</dbReference>
<evidence type="ECO:0000256" key="2">
    <source>
        <dbReference type="ARBA" id="ARBA00022729"/>
    </source>
</evidence>
<evidence type="ECO:0000256" key="1">
    <source>
        <dbReference type="ARBA" id="ARBA00022670"/>
    </source>
</evidence>
<dbReference type="AlphaFoldDB" id="A0A8C3Y7B6"/>
<feature type="domain" description="Peptidase S1" evidence="7">
    <location>
        <begin position="40"/>
        <end position="302"/>
    </location>
</feature>
<dbReference type="InterPro" id="IPR043504">
    <property type="entry name" value="Peptidase_S1_PA_chymotrypsin"/>
</dbReference>
<dbReference type="PROSITE" id="PS50240">
    <property type="entry name" value="TRYPSIN_DOM"/>
    <property type="match status" value="1"/>
</dbReference>
<keyword evidence="5" id="KW-0720">Serine protease</keyword>
<evidence type="ECO:0000256" key="5">
    <source>
        <dbReference type="RuleBase" id="RU363034"/>
    </source>
</evidence>
<dbReference type="PROSITE" id="PS00135">
    <property type="entry name" value="TRYPSIN_SER"/>
    <property type="match status" value="1"/>
</dbReference>
<dbReference type="Proteomes" id="UP000694563">
    <property type="component" value="Chromosome 40"/>
</dbReference>